<dbReference type="EMBL" id="CP017819">
    <property type="protein sequence ID" value="APA10563.1"/>
    <property type="molecule type" value="Genomic_DNA"/>
</dbReference>
<organism evidence="3 4">
    <name type="scientific">Sclerotinia sclerotiorum (strain ATCC 18683 / 1980 / Ss-1)</name>
    <name type="common">White mold</name>
    <name type="synonym">Whetzelinia sclerotiorum</name>
    <dbReference type="NCBI Taxonomy" id="665079"/>
    <lineage>
        <taxon>Eukaryota</taxon>
        <taxon>Fungi</taxon>
        <taxon>Dikarya</taxon>
        <taxon>Ascomycota</taxon>
        <taxon>Pezizomycotina</taxon>
        <taxon>Leotiomycetes</taxon>
        <taxon>Helotiales</taxon>
        <taxon>Sclerotiniaceae</taxon>
        <taxon>Sclerotinia</taxon>
    </lineage>
</organism>
<dbReference type="VEuPathDB" id="FungiDB:sscle_06g053330"/>
<dbReference type="KEGG" id="ssl:SS1G_12637"/>
<feature type="coiled-coil region" evidence="1">
    <location>
        <begin position="60"/>
        <end position="97"/>
    </location>
</feature>
<dbReference type="RefSeq" id="XP_001586650.1">
    <property type="nucleotide sequence ID" value="XM_001586600.1"/>
</dbReference>
<proteinExistence type="predicted"/>
<accession>A0A1D9Q7K0</accession>
<dbReference type="OrthoDB" id="3536079at2759"/>
<feature type="compositionally biased region" description="Basic and acidic residues" evidence="2">
    <location>
        <begin position="250"/>
        <end position="260"/>
    </location>
</feature>
<feature type="region of interest" description="Disordered" evidence="2">
    <location>
        <begin position="227"/>
        <end position="269"/>
    </location>
</feature>
<sequence>MASLGTSTNKKGRSRKFSINEDIRKPLALLSQNINRQNSGTEKPLSHISEESKNAISVLINKHERTKSELESKISSEERMKTEVEELRAQVHNLHCTIKDDQKTLEELNSRVELRIRESSAVPDTQETILENLIAKEALIDRELFNLRDDKVQMRAELLFAMMGKVDESIEHPDQASRDSNLLMRKEMYIMTKRSIAQDTKTQLLLAKEDIQKQKLEISKDDHVEGYVPLRPASSIPQDSDEDSIVPDSHLGEDENHQEEGEISFDEYPVENNIEHRDISWVTDSGEESSNVLDHRFGQENQTEEDNDFAAIEEENQREEYSENQTEEDNDFSPIEENRRLKLEIQTTSEKIRKWKGKFDRFRLGTKATIERLASELFTGQETLREYKTALNESYDTRGQLVHNLAKAEKEKAHLFIVAEETGLPILARSAENMKRVKRDGIYTFLDNSHLRFNEDIVRAGNLATNGGHINAHFASIALSGEGVVSSPVISHEMFRIIYGVSVGEYRRLYTVSERLDEMFNMHAILVECGSFTEKTLSRNRDALFRNQFAQCLIEFEAIDADNTVDKGKIFDDAVGSNQFEVFNEMVRIVQEIKDMQRDAMH</sequence>
<keyword evidence="1" id="KW-0175">Coiled coil</keyword>
<gene>
    <name evidence="3" type="ORF">sscle_06g053330</name>
</gene>
<evidence type="ECO:0000313" key="3">
    <source>
        <dbReference type="EMBL" id="APA10563.1"/>
    </source>
</evidence>
<evidence type="ECO:0000256" key="1">
    <source>
        <dbReference type="SAM" id="Coils"/>
    </source>
</evidence>
<dbReference type="AlphaFoldDB" id="A0A1D9Q7K0"/>
<name>A0A1D9Q7K0_SCLS1</name>
<dbReference type="Proteomes" id="UP000177798">
    <property type="component" value="Chromosome 6"/>
</dbReference>
<evidence type="ECO:0000256" key="2">
    <source>
        <dbReference type="SAM" id="MobiDB-lite"/>
    </source>
</evidence>
<protein>
    <submittedName>
        <fullName evidence="3">Uncharacterized protein</fullName>
    </submittedName>
</protein>
<evidence type="ECO:0000313" key="4">
    <source>
        <dbReference type="Proteomes" id="UP000177798"/>
    </source>
</evidence>
<feature type="region of interest" description="Disordered" evidence="2">
    <location>
        <begin position="1"/>
        <end position="20"/>
    </location>
</feature>
<dbReference type="OMA" id="DEMFNMH"/>
<reference evidence="4" key="1">
    <citation type="journal article" date="2017" name="Genome Biol. Evol.">
        <title>The complete genome sequence of the phytopathogenic fungus Sclerotinia sclerotiorum reveals insights into the genome architecture of broad host range pathogens.</title>
        <authorList>
            <person name="Derbyshire M."/>
            <person name="Denton-Giles M."/>
            <person name="Hegedus D."/>
            <person name="Seifbarghy S."/>
            <person name="Rollins J."/>
            <person name="van Kan J."/>
            <person name="Seidl M.F."/>
            <person name="Faino L."/>
            <person name="Mbengue M."/>
            <person name="Navaud O."/>
            <person name="Raffaele S."/>
            <person name="Hammond-Kosack K."/>
            <person name="Heard S."/>
            <person name="Oliver R."/>
        </authorList>
    </citation>
    <scope>NUCLEOTIDE SEQUENCE [LARGE SCALE GENOMIC DNA]</scope>
    <source>
        <strain evidence="4">ATCC 18683 / 1980 / Ss-1</strain>
    </source>
</reference>